<evidence type="ECO:0000313" key="2">
    <source>
        <dbReference type="Proteomes" id="UP000309340"/>
    </source>
</evidence>
<dbReference type="InterPro" id="IPR053143">
    <property type="entry name" value="Arylsulfate_ST"/>
</dbReference>
<dbReference type="Pfam" id="PF14269">
    <property type="entry name" value="Arylsulfotran_2"/>
    <property type="match status" value="1"/>
</dbReference>
<sequence length="396" mass="44631">MITDSEGQLIWQGPSGTASDMRVQSINGTKYMTYWQGNSSAAFGNAYGAVHILDNTYTEVNTICLDDVYFQTTNNFTYPCNVDMHEHEVTDHGSIVATAYNVTRHDLNSVGGPLEGWILESQFYDVDLATGKILFGWKSLDHLDTMPLNQSQEPLSLYGHPTGLTQSLPWEYFHVNSFQPVSDGYILNARHYWKVIKIKNDGCVDWQLQGFNNHSDFNILDDDAHFKWEHHVRATNITEDSMVISMHNNFNSEVNNGTGPTTGLELAVDTANRTVTLLKRLIKEYDQYGKAVCTARFGYDSTVTSYRAFSVEGWEGKPATEPKVAIESKAKGTAVYASWNGATDYDGWVAYAGSLWSDFSMQKMVARQGFETEIQLQGNFRERGRCYLTVAPWSRE</sequence>
<dbReference type="InterPro" id="IPR039535">
    <property type="entry name" value="ASST-like"/>
</dbReference>
<keyword evidence="2" id="KW-1185">Reference proteome</keyword>
<protein>
    <recommendedName>
        <fullName evidence="3">ASST-domain-containing protein</fullName>
    </recommendedName>
</protein>
<organism evidence="1 2">
    <name type="scientific">Friedmanniomyces simplex</name>
    <dbReference type="NCBI Taxonomy" id="329884"/>
    <lineage>
        <taxon>Eukaryota</taxon>
        <taxon>Fungi</taxon>
        <taxon>Dikarya</taxon>
        <taxon>Ascomycota</taxon>
        <taxon>Pezizomycotina</taxon>
        <taxon>Dothideomycetes</taxon>
        <taxon>Dothideomycetidae</taxon>
        <taxon>Mycosphaerellales</taxon>
        <taxon>Teratosphaeriaceae</taxon>
        <taxon>Friedmanniomyces</taxon>
    </lineage>
</organism>
<dbReference type="STRING" id="329884.A0A4U0XK78"/>
<dbReference type="OrthoDB" id="5427350at2759"/>
<evidence type="ECO:0008006" key="3">
    <source>
        <dbReference type="Google" id="ProtNLM"/>
    </source>
</evidence>
<proteinExistence type="predicted"/>
<dbReference type="AlphaFoldDB" id="A0A4U0XK78"/>
<gene>
    <name evidence="1" type="ORF">B0A55_05878</name>
</gene>
<dbReference type="PANTHER" id="PTHR35340:SF6">
    <property type="entry name" value="ASST-DOMAIN-CONTAINING PROTEIN"/>
    <property type="match status" value="1"/>
</dbReference>
<comment type="caution">
    <text evidence="1">The sequence shown here is derived from an EMBL/GenBank/DDBJ whole genome shotgun (WGS) entry which is preliminary data.</text>
</comment>
<accession>A0A4U0XK78</accession>
<evidence type="ECO:0000313" key="1">
    <source>
        <dbReference type="EMBL" id="TKA75938.1"/>
    </source>
</evidence>
<dbReference type="PANTHER" id="PTHR35340">
    <property type="entry name" value="PQQ ENZYME REPEAT PROTEIN-RELATED"/>
    <property type="match status" value="1"/>
</dbReference>
<dbReference type="Proteomes" id="UP000309340">
    <property type="component" value="Unassembled WGS sequence"/>
</dbReference>
<name>A0A4U0XK78_9PEZI</name>
<dbReference type="EMBL" id="NAJQ01000178">
    <property type="protein sequence ID" value="TKA75938.1"/>
    <property type="molecule type" value="Genomic_DNA"/>
</dbReference>
<reference evidence="1 2" key="1">
    <citation type="submission" date="2017-03" db="EMBL/GenBank/DDBJ databases">
        <title>Genomes of endolithic fungi from Antarctica.</title>
        <authorList>
            <person name="Coleine C."/>
            <person name="Masonjones S."/>
            <person name="Stajich J.E."/>
        </authorList>
    </citation>
    <scope>NUCLEOTIDE SEQUENCE [LARGE SCALE GENOMIC DNA]</scope>
    <source>
        <strain evidence="1 2">CCFEE 5184</strain>
    </source>
</reference>